<comment type="caution">
    <text evidence="1">The sequence shown here is derived from an EMBL/GenBank/DDBJ whole genome shotgun (WGS) entry which is preliminary data.</text>
</comment>
<proteinExistence type="predicted"/>
<protein>
    <submittedName>
        <fullName evidence="1">PqqD family protein</fullName>
    </submittedName>
</protein>
<dbReference type="EMBL" id="JADILZ010000060">
    <property type="protein sequence ID" value="MBO8478572.1"/>
    <property type="molecule type" value="Genomic_DNA"/>
</dbReference>
<dbReference type="InterPro" id="IPR041881">
    <property type="entry name" value="PqqD_sf"/>
</dbReference>
<organism evidence="1 2">
    <name type="scientific">Candidatus Cryptobacteroides excrementipullorum</name>
    <dbReference type="NCBI Taxonomy" id="2840761"/>
    <lineage>
        <taxon>Bacteria</taxon>
        <taxon>Pseudomonadati</taxon>
        <taxon>Bacteroidota</taxon>
        <taxon>Bacteroidia</taxon>
        <taxon>Bacteroidales</taxon>
        <taxon>Candidatus Cryptobacteroides</taxon>
    </lineage>
</organism>
<reference evidence="1" key="1">
    <citation type="submission" date="2020-10" db="EMBL/GenBank/DDBJ databases">
        <authorList>
            <person name="Gilroy R."/>
        </authorList>
    </citation>
    <scope>NUCLEOTIDE SEQUENCE</scope>
    <source>
        <strain evidence="1">2478</strain>
    </source>
</reference>
<reference evidence="1" key="2">
    <citation type="journal article" date="2021" name="PeerJ">
        <title>Extensive microbial diversity within the chicken gut microbiome revealed by metagenomics and culture.</title>
        <authorList>
            <person name="Gilroy R."/>
            <person name="Ravi A."/>
            <person name="Getino M."/>
            <person name="Pursley I."/>
            <person name="Horton D.L."/>
            <person name="Alikhan N.F."/>
            <person name="Baker D."/>
            <person name="Gharbi K."/>
            <person name="Hall N."/>
            <person name="Watson M."/>
            <person name="Adriaenssens E.M."/>
            <person name="Foster-Nyarko E."/>
            <person name="Jarju S."/>
            <person name="Secka A."/>
            <person name="Antonio M."/>
            <person name="Oren A."/>
            <person name="Chaudhuri R.R."/>
            <person name="La Ragione R."/>
            <person name="Hildebrand F."/>
            <person name="Pallen M.J."/>
        </authorList>
    </citation>
    <scope>NUCLEOTIDE SEQUENCE</scope>
    <source>
        <strain evidence="1">2478</strain>
    </source>
</reference>
<dbReference type="AlphaFoldDB" id="A0A9D9ITZ8"/>
<accession>A0A9D9ITZ8</accession>
<dbReference type="Pfam" id="PF05402">
    <property type="entry name" value="PqqD"/>
    <property type="match status" value="1"/>
</dbReference>
<gene>
    <name evidence="1" type="ORF">IAB80_06770</name>
</gene>
<dbReference type="InterPro" id="IPR008792">
    <property type="entry name" value="PQQD"/>
</dbReference>
<name>A0A9D9ITZ8_9BACT</name>
<evidence type="ECO:0000313" key="2">
    <source>
        <dbReference type="Proteomes" id="UP000823771"/>
    </source>
</evidence>
<sequence>MRLDTSLKLRRIGRHHMIVKAGDGRMDLTDVFTLNDTAAWLWNRIGADSFTPETLAAWLCGEYDVDPGTALRDVESMLEEWRRYGLLLDE</sequence>
<evidence type="ECO:0000313" key="1">
    <source>
        <dbReference type="EMBL" id="MBO8478572.1"/>
    </source>
</evidence>
<dbReference type="Gene3D" id="1.10.10.1150">
    <property type="entry name" value="Coenzyme PQQ synthesis protein D (PqqD)"/>
    <property type="match status" value="1"/>
</dbReference>
<dbReference type="Proteomes" id="UP000823771">
    <property type="component" value="Unassembled WGS sequence"/>
</dbReference>